<protein>
    <submittedName>
        <fullName evidence="1">Uncharacterized protein</fullName>
    </submittedName>
</protein>
<evidence type="ECO:0000313" key="2">
    <source>
        <dbReference type="Proteomes" id="UP000294914"/>
    </source>
</evidence>
<comment type="caution">
    <text evidence="1">The sequence shown here is derived from an EMBL/GenBank/DDBJ whole genome shotgun (WGS) entry which is preliminary data.</text>
</comment>
<keyword evidence="2" id="KW-1185">Reference proteome</keyword>
<dbReference type="AlphaFoldDB" id="A0A4R8J224"/>
<organism evidence="1 2">
    <name type="scientific">Thiohalophilus thiocyanatoxydans</name>
    <dbReference type="NCBI Taxonomy" id="381308"/>
    <lineage>
        <taxon>Bacteria</taxon>
        <taxon>Pseudomonadati</taxon>
        <taxon>Pseudomonadota</taxon>
        <taxon>Gammaproteobacteria</taxon>
        <taxon>Thiohalomonadales</taxon>
        <taxon>Thiohalophilaceae</taxon>
        <taxon>Thiohalophilus</taxon>
    </lineage>
</organism>
<proteinExistence type="predicted"/>
<dbReference type="Proteomes" id="UP000294914">
    <property type="component" value="Unassembled WGS sequence"/>
</dbReference>
<gene>
    <name evidence="1" type="ORF">EDC23_0632</name>
</gene>
<evidence type="ECO:0000313" key="1">
    <source>
        <dbReference type="EMBL" id="TDY04259.1"/>
    </source>
</evidence>
<dbReference type="EMBL" id="SOQX01000001">
    <property type="protein sequence ID" value="TDY04259.1"/>
    <property type="molecule type" value="Genomic_DNA"/>
</dbReference>
<name>A0A4R8J224_9GAMM</name>
<accession>A0A4R8J224</accession>
<reference evidence="1 2" key="1">
    <citation type="submission" date="2019-03" db="EMBL/GenBank/DDBJ databases">
        <title>Genomic Encyclopedia of Type Strains, Phase IV (KMG-IV): sequencing the most valuable type-strain genomes for metagenomic binning, comparative biology and taxonomic classification.</title>
        <authorList>
            <person name="Goeker M."/>
        </authorList>
    </citation>
    <scope>NUCLEOTIDE SEQUENCE [LARGE SCALE GENOMIC DNA]</scope>
    <source>
        <strain evidence="1 2">DSM 16326</strain>
    </source>
</reference>
<sequence length="37" mass="4027">MPSTNEGETVQIPAPDLAQVAFFVQQPETEILSVCHV</sequence>